<evidence type="ECO:0000256" key="1">
    <source>
        <dbReference type="SAM" id="MobiDB-lite"/>
    </source>
</evidence>
<evidence type="ECO:0000313" key="4">
    <source>
        <dbReference type="Proteomes" id="UP001195483"/>
    </source>
</evidence>
<dbReference type="InterPro" id="IPR036034">
    <property type="entry name" value="PDZ_sf"/>
</dbReference>
<dbReference type="InterPro" id="IPR001478">
    <property type="entry name" value="PDZ"/>
</dbReference>
<comment type="caution">
    <text evidence="3">The sequence shown here is derived from an EMBL/GenBank/DDBJ whole genome shotgun (WGS) entry which is preliminary data.</text>
</comment>
<keyword evidence="4" id="KW-1185">Reference proteome</keyword>
<feature type="domain" description="PDZ" evidence="2">
    <location>
        <begin position="137"/>
        <end position="219"/>
    </location>
</feature>
<reference evidence="3" key="1">
    <citation type="journal article" date="2021" name="Genome Biol. Evol.">
        <title>A High-Quality Reference Genome for a Parasitic Bivalve with Doubly Uniparental Inheritance (Bivalvia: Unionida).</title>
        <authorList>
            <person name="Smith C.H."/>
        </authorList>
    </citation>
    <scope>NUCLEOTIDE SEQUENCE</scope>
    <source>
        <strain evidence="3">CHS0354</strain>
    </source>
</reference>
<feature type="region of interest" description="Disordered" evidence="1">
    <location>
        <begin position="31"/>
        <end position="60"/>
    </location>
</feature>
<protein>
    <recommendedName>
        <fullName evidence="2">PDZ domain-containing protein</fullName>
    </recommendedName>
</protein>
<reference evidence="3" key="3">
    <citation type="submission" date="2023-05" db="EMBL/GenBank/DDBJ databases">
        <authorList>
            <person name="Smith C.H."/>
        </authorList>
    </citation>
    <scope>NUCLEOTIDE SEQUENCE</scope>
    <source>
        <strain evidence="3">CHS0354</strain>
        <tissue evidence="3">Mantle</tissue>
    </source>
</reference>
<evidence type="ECO:0000259" key="2">
    <source>
        <dbReference type="SMART" id="SM00228"/>
    </source>
</evidence>
<dbReference type="Gene3D" id="2.30.42.10">
    <property type="match status" value="1"/>
</dbReference>
<name>A0AAE0VGJ1_9BIVA</name>
<organism evidence="3 4">
    <name type="scientific">Potamilus streckersoni</name>
    <dbReference type="NCBI Taxonomy" id="2493646"/>
    <lineage>
        <taxon>Eukaryota</taxon>
        <taxon>Metazoa</taxon>
        <taxon>Spiralia</taxon>
        <taxon>Lophotrochozoa</taxon>
        <taxon>Mollusca</taxon>
        <taxon>Bivalvia</taxon>
        <taxon>Autobranchia</taxon>
        <taxon>Heteroconchia</taxon>
        <taxon>Palaeoheterodonta</taxon>
        <taxon>Unionida</taxon>
        <taxon>Unionoidea</taxon>
        <taxon>Unionidae</taxon>
        <taxon>Ambleminae</taxon>
        <taxon>Lampsilini</taxon>
        <taxon>Potamilus</taxon>
    </lineage>
</organism>
<dbReference type="AlphaFoldDB" id="A0AAE0VGJ1"/>
<evidence type="ECO:0000313" key="3">
    <source>
        <dbReference type="EMBL" id="KAK3575865.1"/>
    </source>
</evidence>
<dbReference type="EMBL" id="JAEAOA010000448">
    <property type="protein sequence ID" value="KAK3575865.1"/>
    <property type="molecule type" value="Genomic_DNA"/>
</dbReference>
<proteinExistence type="predicted"/>
<dbReference type="SUPFAM" id="SSF50156">
    <property type="entry name" value="PDZ domain-like"/>
    <property type="match status" value="1"/>
</dbReference>
<feature type="compositionally biased region" description="Low complexity" evidence="1">
    <location>
        <begin position="31"/>
        <end position="53"/>
    </location>
</feature>
<dbReference type="Proteomes" id="UP001195483">
    <property type="component" value="Unassembled WGS sequence"/>
</dbReference>
<dbReference type="SMART" id="SM00228">
    <property type="entry name" value="PDZ"/>
    <property type="match status" value="1"/>
</dbReference>
<sequence>MESQDRCESYTINILLPEEFNYFQQYQNRSNDNDSVMDSSDNNSSSLSSYNDPGDVDDDLEEDAVGAKDIRHDMLNDIKALIIDTAYLKHYSKSGSKPYVYSENLKKFFACRLFSIDETDTTVLRVQHKKQEHELGDDFGANISSKEYYIKGDMYYKHVFCKIQPDTVASEIKLVDGDELVLLNSKFMPHLSHQEVVDKIKHLPVDLEERISLVIRRSGEVQPWISISARLVSSMGEDRIAKDIQTSFAAHPPRTPVDSLLELENKEGVCMLIENNKIGTWTLQNNSSDNKAVVSLDCTITIGKDGVLAFVATIKKNENGYIFVDSNKSVCLNREKGCEFIYMAIGEKKMFKHQESGMYLGYQGSNVCLKPYEYKFVRNPPMNYDGLR</sequence>
<accession>A0AAE0VGJ1</accession>
<reference evidence="3" key="2">
    <citation type="journal article" date="2021" name="Genome Biol. Evol.">
        <title>Developing a high-quality reference genome for a parasitic bivalve with doubly uniparental inheritance (Bivalvia: Unionida).</title>
        <authorList>
            <person name="Smith C.H."/>
        </authorList>
    </citation>
    <scope>NUCLEOTIDE SEQUENCE</scope>
    <source>
        <strain evidence="3">CHS0354</strain>
        <tissue evidence="3">Mantle</tissue>
    </source>
</reference>
<gene>
    <name evidence="3" type="ORF">CHS0354_006488</name>
</gene>